<gene>
    <name evidence="1" type="ORF">SAMN05445850_4012</name>
</gene>
<evidence type="ECO:0000313" key="2">
    <source>
        <dbReference type="Proteomes" id="UP000199365"/>
    </source>
</evidence>
<dbReference type="EMBL" id="FNKX01000002">
    <property type="protein sequence ID" value="SDR43925.1"/>
    <property type="molecule type" value="Genomic_DNA"/>
</dbReference>
<sequence>MATHAGSRYLAFCSFCQCDYGLREWKNELGALSVQIAGGSGDNAGVSLHLRNEGLNVKSIVIRDPVYPRGHLSHFRYGNCASIGDSLS</sequence>
<keyword evidence="2" id="KW-1185">Reference proteome</keyword>
<proteinExistence type="predicted"/>
<protein>
    <submittedName>
        <fullName evidence="1">Uncharacterized protein</fullName>
    </submittedName>
</protein>
<reference evidence="2" key="1">
    <citation type="submission" date="2016-10" db="EMBL/GenBank/DDBJ databases">
        <authorList>
            <person name="Varghese N."/>
            <person name="Submissions S."/>
        </authorList>
    </citation>
    <scope>NUCLEOTIDE SEQUENCE [LARGE SCALE GENOMIC DNA]</scope>
    <source>
        <strain evidence="2">DUS833</strain>
    </source>
</reference>
<accession>A0A1H1J1S9</accession>
<organism evidence="1 2">
    <name type="scientific">Paraburkholderia tuberum</name>
    <dbReference type="NCBI Taxonomy" id="157910"/>
    <lineage>
        <taxon>Bacteria</taxon>
        <taxon>Pseudomonadati</taxon>
        <taxon>Pseudomonadota</taxon>
        <taxon>Betaproteobacteria</taxon>
        <taxon>Burkholderiales</taxon>
        <taxon>Burkholderiaceae</taxon>
        <taxon>Paraburkholderia</taxon>
    </lineage>
</organism>
<dbReference type="AlphaFoldDB" id="A0A1H1J1S9"/>
<dbReference type="Proteomes" id="UP000199365">
    <property type="component" value="Unassembled WGS sequence"/>
</dbReference>
<evidence type="ECO:0000313" key="1">
    <source>
        <dbReference type="EMBL" id="SDR43925.1"/>
    </source>
</evidence>
<name>A0A1H1J1S9_9BURK</name>